<proteinExistence type="predicted"/>
<dbReference type="EMBL" id="SZUV01000001">
    <property type="protein sequence ID" value="TQN52120.1"/>
    <property type="molecule type" value="Genomic_DNA"/>
</dbReference>
<dbReference type="RefSeq" id="WP_142088349.1">
    <property type="nucleotide sequence ID" value="NZ_SZUV01000001.1"/>
</dbReference>
<dbReference type="SUPFAM" id="SSF47781">
    <property type="entry name" value="RuvA domain 2-like"/>
    <property type="match status" value="1"/>
</dbReference>
<dbReference type="Gene3D" id="1.10.150.280">
    <property type="entry name" value="AF1531-like domain"/>
    <property type="match status" value="1"/>
</dbReference>
<sequence length="99" mass="10700">MPSLWRYVLVLFLTTLLGVNMAWGKGKNCPPQVNINQAGIEHLRCLKGVGEKRTAAIVAFREAHGPFPGPAALGAVLSPKIIARLRPQIVTQGPIFTSK</sequence>
<evidence type="ECO:0008006" key="3">
    <source>
        <dbReference type="Google" id="ProtNLM"/>
    </source>
</evidence>
<dbReference type="Pfam" id="PF12836">
    <property type="entry name" value="HHH_3"/>
    <property type="match status" value="1"/>
</dbReference>
<accession>A0A543Q730</accession>
<name>A0A543Q730_ACITH</name>
<comment type="caution">
    <text evidence="1">The sequence shown here is derived from an EMBL/GenBank/DDBJ whole genome shotgun (WGS) entry which is preliminary data.</text>
</comment>
<protein>
    <recommendedName>
        <fullName evidence="3">Competence protein ComEA</fullName>
    </recommendedName>
</protein>
<evidence type="ECO:0000313" key="1">
    <source>
        <dbReference type="EMBL" id="TQN52120.1"/>
    </source>
</evidence>
<evidence type="ECO:0000313" key="2">
    <source>
        <dbReference type="Proteomes" id="UP000315403"/>
    </source>
</evidence>
<dbReference type="Proteomes" id="UP000315403">
    <property type="component" value="Unassembled WGS sequence"/>
</dbReference>
<organism evidence="1 2">
    <name type="scientific">Acidithiobacillus thiooxidans ATCC 19377</name>
    <dbReference type="NCBI Taxonomy" id="637390"/>
    <lineage>
        <taxon>Bacteria</taxon>
        <taxon>Pseudomonadati</taxon>
        <taxon>Pseudomonadota</taxon>
        <taxon>Acidithiobacillia</taxon>
        <taxon>Acidithiobacillales</taxon>
        <taxon>Acidithiobacillaceae</taxon>
        <taxon>Acidithiobacillus</taxon>
    </lineage>
</organism>
<reference evidence="1 2" key="1">
    <citation type="submission" date="2019-03" db="EMBL/GenBank/DDBJ databases">
        <title>New insights into Acidothiobacillus thiooxidans sulfur metabolism through coupled gene expression, solution geochemistry, microscopy and spectroscopy analyses.</title>
        <authorList>
            <person name="Camacho D."/>
            <person name="Frazao R."/>
            <person name="Fouillen A."/>
            <person name="Nanci A."/>
            <person name="Lang B.F."/>
            <person name="Apte S.C."/>
            <person name="Baron C."/>
            <person name="Warren L.A."/>
        </authorList>
    </citation>
    <scope>NUCLEOTIDE SEQUENCE [LARGE SCALE GENOMIC DNA]</scope>
    <source>
        <strain evidence="1 2">ATCC 19377</strain>
    </source>
</reference>
<dbReference type="InterPro" id="IPR010994">
    <property type="entry name" value="RuvA_2-like"/>
</dbReference>
<gene>
    <name evidence="1" type="ORF">DLNHIDIE_02004</name>
</gene>
<dbReference type="AlphaFoldDB" id="A0A543Q730"/>